<dbReference type="InterPro" id="IPR036388">
    <property type="entry name" value="WH-like_DNA-bd_sf"/>
</dbReference>
<dbReference type="EMBL" id="AP012057">
    <property type="protein sequence ID" value="BAN00703.1"/>
    <property type="molecule type" value="Genomic_DNA"/>
</dbReference>
<gene>
    <name evidence="2" type="ORF">YM304_03890</name>
</gene>
<dbReference type="SUPFAM" id="SSF52540">
    <property type="entry name" value="P-loop containing nucleoside triphosphate hydrolases"/>
    <property type="match status" value="1"/>
</dbReference>
<dbReference type="KEGG" id="aym:YM304_03890"/>
<dbReference type="Gene3D" id="1.25.40.10">
    <property type="entry name" value="Tetratricopeptide repeat domain"/>
    <property type="match status" value="1"/>
</dbReference>
<dbReference type="Proteomes" id="UP000011863">
    <property type="component" value="Chromosome"/>
</dbReference>
<dbReference type="InterPro" id="IPR051677">
    <property type="entry name" value="AfsR-DnrI-RedD_regulator"/>
</dbReference>
<dbReference type="OrthoDB" id="134985at2"/>
<name>A0A6C7E1A9_ILUCY</name>
<dbReference type="InterPro" id="IPR016032">
    <property type="entry name" value="Sig_transdc_resp-reg_C-effctor"/>
</dbReference>
<dbReference type="SUPFAM" id="SSF48452">
    <property type="entry name" value="TPR-like"/>
    <property type="match status" value="1"/>
</dbReference>
<dbReference type="PANTHER" id="PTHR35807">
    <property type="entry name" value="TRANSCRIPTIONAL REGULATOR REDD-RELATED"/>
    <property type="match status" value="1"/>
</dbReference>
<dbReference type="AlphaFoldDB" id="A0A6C7E1A9"/>
<organism evidence="2 3">
    <name type="scientific">Ilumatobacter coccineus (strain NBRC 103263 / KCTC 29153 / YM16-304)</name>
    <dbReference type="NCBI Taxonomy" id="1313172"/>
    <lineage>
        <taxon>Bacteria</taxon>
        <taxon>Bacillati</taxon>
        <taxon>Actinomycetota</taxon>
        <taxon>Acidimicrobiia</taxon>
        <taxon>Acidimicrobiales</taxon>
        <taxon>Ilumatobacteraceae</taxon>
        <taxon>Ilumatobacter</taxon>
    </lineage>
</organism>
<dbReference type="GO" id="GO:0016887">
    <property type="term" value="F:ATP hydrolysis activity"/>
    <property type="evidence" value="ECO:0007669"/>
    <property type="project" value="InterPro"/>
</dbReference>
<dbReference type="InterPro" id="IPR005158">
    <property type="entry name" value="BTAD"/>
</dbReference>
<dbReference type="InterPro" id="IPR011990">
    <property type="entry name" value="TPR-like_helical_dom_sf"/>
</dbReference>
<feature type="domain" description="Bacterial transcriptional activator" evidence="1">
    <location>
        <begin position="862"/>
        <end position="1005"/>
    </location>
</feature>
<keyword evidence="3" id="KW-1185">Reference proteome</keyword>
<dbReference type="Pfam" id="PF13401">
    <property type="entry name" value="AAA_22"/>
    <property type="match status" value="1"/>
</dbReference>
<dbReference type="Gene3D" id="1.10.10.10">
    <property type="entry name" value="Winged helix-like DNA-binding domain superfamily/Winged helix DNA-binding domain"/>
    <property type="match status" value="1"/>
</dbReference>
<evidence type="ECO:0000313" key="3">
    <source>
        <dbReference type="Proteomes" id="UP000011863"/>
    </source>
</evidence>
<dbReference type="InterPro" id="IPR049945">
    <property type="entry name" value="AAA_22"/>
</dbReference>
<dbReference type="SUPFAM" id="SSF46894">
    <property type="entry name" value="C-terminal effector domain of the bipartite response regulators"/>
    <property type="match status" value="1"/>
</dbReference>
<evidence type="ECO:0000259" key="1">
    <source>
        <dbReference type="SMART" id="SM01043"/>
    </source>
</evidence>
<proteinExistence type="predicted"/>
<dbReference type="InterPro" id="IPR027417">
    <property type="entry name" value="P-loop_NTPase"/>
</dbReference>
<dbReference type="Pfam" id="PF03704">
    <property type="entry name" value="BTAD"/>
    <property type="match status" value="1"/>
</dbReference>
<dbReference type="SMART" id="SM01043">
    <property type="entry name" value="BTAD"/>
    <property type="match status" value="1"/>
</dbReference>
<dbReference type="InterPro" id="IPR059106">
    <property type="entry name" value="WHD_MalT"/>
</dbReference>
<reference evidence="2 3" key="1">
    <citation type="journal article" date="2013" name="Int. J. Syst. Evol. Microbiol.">
        <title>Ilumatobacter nonamiense sp. nov. and Ilumatobacter coccineum sp. nov., isolated from seashore sand.</title>
        <authorList>
            <person name="Matsumoto A."/>
            <person name="Kasai H."/>
            <person name="Matsuo Y."/>
            <person name="Shizuri Y."/>
            <person name="Ichikawa N."/>
            <person name="Fujita N."/>
            <person name="Omura S."/>
            <person name="Takahashi Y."/>
        </authorList>
    </citation>
    <scope>NUCLEOTIDE SEQUENCE [LARGE SCALE GENOMIC DNA]</scope>
    <source>
        <strain evidence="3">NBRC 103263 / KCTC 29153 / YM16-304</strain>
    </source>
</reference>
<sequence>MTHGFRFEPTAVRHGDVIDRARIVRLLNQRFDHRVTTVIAEAGFGKSTALALAAENNRLDPVGRDVWLAADRDDGRPDHFVGGLATALGIDQSTVDDGRLERIIDAIWSQAPTDVAIVIDDAHRLDGTASMQVLAELLSRLPANGHLVLAGRSTPDIPLARLRAHGELLEIDERNLEFDDDELARLRQLRRQHDAMSLPRHAATADLRLAAGLDAGAAFLWEEILASYDTDRLTALRRVAVLDELDDELVDAITDGAFDCTTLLAGTPLVERSDDGTHRLHDILREALIARLEPGERRKTLAIAADTERRRERFPRAVELYDESGDPIGALETARAFALAPTMLQTLDAVHTTRRIARGIDPDAAVCKVLDAISRFAGLEGQLAAMFLEAGAAARADGDDELEALAMYRAAQTQLLHHADDYWATYDRIVELAEHNEFAAGVEAYLSSIHHQLDGDADAALAALDRIHGLGRSTELVARAERLYDLARPELVAVGLTSDDVAHLTPGATAFIGISIWIRGDSSPDASAAAVSDSIERTLRQGFTHPAVSTLGTGALIALAAGHDDVARRYAEHAADLARSGVGQSILEVVIVARAAVAAVLDGDAAASAILAEHQPHPQYVDEHNNWPSRAHLAALTMVYVCQPSLRPMLDRVDLGSAGSAAVAAGRAVIAMREHDDAAPAADLPWHQVDLLRANVLPTHLAELACAAMSVGSEAAADVLHALPHERRLLQRVVEVSGRSAARVAADVLGDIPQAEPFRLDITTLGPVELHRDGQPVTAPEIVKRPKVRELLGLLAERRRVDRREIIDLLWPEHDDERALASLRTTLSTLNNALEPDRVKGTSAFHLAIDGESVALDDRVGHDVVEFERLVEAARADDRSGLPARALDTYVAAIEIYRGDYLAGFDVSWVVLTRLRLRSLAVTTLCRIAELVAARGEPEQAARWAGQAREIDPLNERAGRQFVAALEASGDRSAARTAMRSLVDTLDDADIVPDAATVRLAARLG</sequence>
<protein>
    <recommendedName>
        <fullName evidence="1">Bacterial transcriptional activator domain-containing protein</fullName>
    </recommendedName>
</protein>
<evidence type="ECO:0000313" key="2">
    <source>
        <dbReference type="EMBL" id="BAN00703.1"/>
    </source>
</evidence>
<dbReference type="GO" id="GO:0003677">
    <property type="term" value="F:DNA binding"/>
    <property type="evidence" value="ECO:0007669"/>
    <property type="project" value="InterPro"/>
</dbReference>
<accession>A0A6C7E1A9</accession>
<dbReference type="Pfam" id="PF25873">
    <property type="entry name" value="WHD_MalT"/>
    <property type="match status" value="1"/>
</dbReference>
<dbReference type="GO" id="GO:0006355">
    <property type="term" value="P:regulation of DNA-templated transcription"/>
    <property type="evidence" value="ECO:0007669"/>
    <property type="project" value="InterPro"/>
</dbReference>